<keyword evidence="4" id="KW-1185">Reference proteome</keyword>
<proteinExistence type="predicted"/>
<gene>
    <name evidence="3" type="ORF">JZO67_001039</name>
</gene>
<dbReference type="EMBL" id="JAFREL020000001">
    <property type="protein sequence ID" value="MEO1769100.1"/>
    <property type="molecule type" value="Genomic_DNA"/>
</dbReference>
<evidence type="ECO:0000313" key="4">
    <source>
        <dbReference type="Proteomes" id="UP000664357"/>
    </source>
</evidence>
<feature type="domain" description="Phosphotransferase system EIIB component type 2/3" evidence="2">
    <location>
        <begin position="5"/>
        <end position="64"/>
    </location>
</feature>
<sequence length="103" mass="11282">MKHYKVLSVCGSGTVTSSMVAEKLRESSEEMGFFITTMEARPTEALQLAQGGMFDFITYTSPLPEGDYGVPTVNAMGFLTGFVDEFLEEVAEVLAELEKNKKA</sequence>
<protein>
    <recommendedName>
        <fullName evidence="2">Phosphotransferase system EIIB component type 2/3 domain-containing protein</fullName>
    </recommendedName>
</protein>
<dbReference type="Pfam" id="PF02302">
    <property type="entry name" value="PTS_IIB"/>
    <property type="match status" value="1"/>
</dbReference>
<name>A0ABV0EMA8_9ENTE</name>
<comment type="caution">
    <text evidence="3">The sequence shown here is derived from an EMBL/GenBank/DDBJ whole genome shotgun (WGS) entry which is preliminary data.</text>
</comment>
<reference evidence="3 4" key="1">
    <citation type="submission" date="2024-02" db="EMBL/GenBank/DDBJ databases">
        <title>The Genome Sequence of Enterococcus sp. DIV0159.</title>
        <authorList>
            <person name="Earl A."/>
            <person name="Manson A."/>
            <person name="Gilmore M."/>
            <person name="Sanders J."/>
            <person name="Shea T."/>
            <person name="Howe W."/>
            <person name="Livny J."/>
            <person name="Cuomo C."/>
            <person name="Neafsey D."/>
            <person name="Birren B."/>
        </authorList>
    </citation>
    <scope>NUCLEOTIDE SEQUENCE [LARGE SCALE GENOMIC DNA]</scope>
    <source>
        <strain evidence="3 4">665A</strain>
    </source>
</reference>
<dbReference type="SUPFAM" id="SSF52794">
    <property type="entry name" value="PTS system IIB component-like"/>
    <property type="match status" value="1"/>
</dbReference>
<dbReference type="Gene3D" id="3.40.50.2300">
    <property type="match status" value="1"/>
</dbReference>
<dbReference type="Proteomes" id="UP000664357">
    <property type="component" value="Unassembled WGS sequence"/>
</dbReference>
<evidence type="ECO:0000313" key="3">
    <source>
        <dbReference type="EMBL" id="MEO1769100.1"/>
    </source>
</evidence>
<evidence type="ECO:0000259" key="2">
    <source>
        <dbReference type="Pfam" id="PF02302"/>
    </source>
</evidence>
<dbReference type="InterPro" id="IPR036095">
    <property type="entry name" value="PTS_EIIB-like_sf"/>
</dbReference>
<keyword evidence="1" id="KW-0808">Transferase</keyword>
<organism evidence="3 4">
    <name type="scientific">Candidatus Enterococcus ferrettii</name>
    <dbReference type="NCBI Taxonomy" id="2815324"/>
    <lineage>
        <taxon>Bacteria</taxon>
        <taxon>Bacillati</taxon>
        <taxon>Bacillota</taxon>
        <taxon>Bacilli</taxon>
        <taxon>Lactobacillales</taxon>
        <taxon>Enterococcaceae</taxon>
        <taxon>Enterococcus</taxon>
    </lineage>
</organism>
<dbReference type="InterPro" id="IPR003501">
    <property type="entry name" value="PTS_EIIB_2/3"/>
</dbReference>
<dbReference type="RefSeq" id="WP_207703917.1">
    <property type="nucleotide sequence ID" value="NZ_JAFREL020000001.1"/>
</dbReference>
<accession>A0ABV0EMA8</accession>
<evidence type="ECO:0000256" key="1">
    <source>
        <dbReference type="ARBA" id="ARBA00022679"/>
    </source>
</evidence>